<dbReference type="PANTHER" id="PTHR33162:SF1">
    <property type="entry name" value="SEC-INDEPENDENT PROTEIN TRANSLOCASE PROTEIN TATA, CHLOROPLASTIC"/>
    <property type="match status" value="1"/>
</dbReference>
<dbReference type="RefSeq" id="WP_310073152.1">
    <property type="nucleotide sequence ID" value="NZ_JAVDVX010000004.1"/>
</dbReference>
<gene>
    <name evidence="9" type="primary">tatB</name>
    <name evidence="11" type="ORF">J2X05_002680</name>
</gene>
<protein>
    <recommendedName>
        <fullName evidence="9">Sec-independent protein translocase protein TatB</fullName>
    </recommendedName>
</protein>
<evidence type="ECO:0000256" key="10">
    <source>
        <dbReference type="SAM" id="MobiDB-lite"/>
    </source>
</evidence>
<keyword evidence="6 9" id="KW-1133">Transmembrane helix</keyword>
<evidence type="ECO:0000313" key="12">
    <source>
        <dbReference type="Proteomes" id="UP001253595"/>
    </source>
</evidence>
<feature type="compositionally biased region" description="Low complexity" evidence="10">
    <location>
        <begin position="126"/>
        <end position="169"/>
    </location>
</feature>
<name>A0ABU1UZL7_9GAMM</name>
<proteinExistence type="inferred from homology"/>
<dbReference type="HAMAP" id="MF_00237">
    <property type="entry name" value="TatB"/>
    <property type="match status" value="1"/>
</dbReference>
<dbReference type="Proteomes" id="UP001253595">
    <property type="component" value="Unassembled WGS sequence"/>
</dbReference>
<accession>A0ABU1UZL7</accession>
<dbReference type="EMBL" id="JAVDVX010000004">
    <property type="protein sequence ID" value="MDR7090656.1"/>
    <property type="molecule type" value="Genomic_DNA"/>
</dbReference>
<keyword evidence="4 9" id="KW-0812">Transmembrane</keyword>
<dbReference type="PRINTS" id="PR01506">
    <property type="entry name" value="TATBPROTEIN"/>
</dbReference>
<feature type="region of interest" description="Disordered" evidence="10">
    <location>
        <begin position="93"/>
        <end position="176"/>
    </location>
</feature>
<dbReference type="Pfam" id="PF02416">
    <property type="entry name" value="TatA_B_E"/>
    <property type="match status" value="1"/>
</dbReference>
<dbReference type="Gene3D" id="1.20.5.3310">
    <property type="match status" value="1"/>
</dbReference>
<evidence type="ECO:0000256" key="1">
    <source>
        <dbReference type="ARBA" id="ARBA00004167"/>
    </source>
</evidence>
<comment type="similarity">
    <text evidence="9">Belongs to the TatB family.</text>
</comment>
<keyword evidence="5 9" id="KW-0653">Protein transport</keyword>
<comment type="subunit">
    <text evidence="9">The Tat system comprises two distinct complexes: a TatABC complex, containing multiple copies of TatA, TatB and TatC subunits, and a separate TatA complex, containing only TatA subunits. Substrates initially bind to the TatABC complex, which probably triggers association of the separate TatA complex to form the active translocon.</text>
</comment>
<dbReference type="InterPro" id="IPR018448">
    <property type="entry name" value="TatB"/>
</dbReference>
<keyword evidence="7 9" id="KW-0811">Translocation</keyword>
<organism evidence="11 12">
    <name type="scientific">Cellvibrio fibrivorans</name>
    <dbReference type="NCBI Taxonomy" id="126350"/>
    <lineage>
        <taxon>Bacteria</taxon>
        <taxon>Pseudomonadati</taxon>
        <taxon>Pseudomonadota</taxon>
        <taxon>Gammaproteobacteria</taxon>
        <taxon>Cellvibrionales</taxon>
        <taxon>Cellvibrionaceae</taxon>
        <taxon>Cellvibrio</taxon>
    </lineage>
</organism>
<comment type="caution">
    <text evidence="11">The sequence shown here is derived from an EMBL/GenBank/DDBJ whole genome shotgun (WGS) entry which is preliminary data.</text>
</comment>
<keyword evidence="8 9" id="KW-0472">Membrane</keyword>
<dbReference type="NCBIfam" id="TIGR01410">
    <property type="entry name" value="tatB"/>
    <property type="match status" value="1"/>
</dbReference>
<dbReference type="InterPro" id="IPR003369">
    <property type="entry name" value="TatA/B/E"/>
</dbReference>
<evidence type="ECO:0000256" key="8">
    <source>
        <dbReference type="ARBA" id="ARBA00023136"/>
    </source>
</evidence>
<evidence type="ECO:0000256" key="7">
    <source>
        <dbReference type="ARBA" id="ARBA00023010"/>
    </source>
</evidence>
<evidence type="ECO:0000313" key="11">
    <source>
        <dbReference type="EMBL" id="MDR7090656.1"/>
    </source>
</evidence>
<evidence type="ECO:0000256" key="5">
    <source>
        <dbReference type="ARBA" id="ARBA00022927"/>
    </source>
</evidence>
<keyword evidence="2 9" id="KW-0813">Transport</keyword>
<comment type="function">
    <text evidence="9">Part of the twin-arginine translocation (Tat) system that transports large folded proteins containing a characteristic twin-arginine motif in their signal peptide across membranes. Together with TatC, TatB is part of a receptor directly interacting with Tat signal peptides. TatB may form an oligomeric binding site that transiently accommodates folded Tat precursor proteins before their translocation.</text>
</comment>
<evidence type="ECO:0000256" key="2">
    <source>
        <dbReference type="ARBA" id="ARBA00022448"/>
    </source>
</evidence>
<evidence type="ECO:0000256" key="6">
    <source>
        <dbReference type="ARBA" id="ARBA00022989"/>
    </source>
</evidence>
<reference evidence="11 12" key="1">
    <citation type="submission" date="2023-07" db="EMBL/GenBank/DDBJ databases">
        <title>Sorghum-associated microbial communities from plants grown in Nebraska, USA.</title>
        <authorList>
            <person name="Schachtman D."/>
        </authorList>
    </citation>
    <scope>NUCLEOTIDE SEQUENCE [LARGE SCALE GENOMIC DNA]</scope>
    <source>
        <strain evidence="11 12">BE190</strain>
    </source>
</reference>
<keyword evidence="12" id="KW-1185">Reference proteome</keyword>
<comment type="subcellular location">
    <subcellularLocation>
        <location evidence="9">Cell membrane</location>
        <topology evidence="9">Single-pass membrane protein</topology>
    </subcellularLocation>
    <subcellularLocation>
        <location evidence="1">Membrane</location>
        <topology evidence="1">Single-pass membrane protein</topology>
    </subcellularLocation>
</comment>
<dbReference type="PANTHER" id="PTHR33162">
    <property type="entry name" value="SEC-INDEPENDENT PROTEIN TRANSLOCASE PROTEIN TATA, CHLOROPLASTIC"/>
    <property type="match status" value="1"/>
</dbReference>
<evidence type="ECO:0000256" key="3">
    <source>
        <dbReference type="ARBA" id="ARBA00022475"/>
    </source>
</evidence>
<feature type="compositionally biased region" description="Basic and acidic residues" evidence="10">
    <location>
        <begin position="109"/>
        <end position="124"/>
    </location>
</feature>
<evidence type="ECO:0000256" key="4">
    <source>
        <dbReference type="ARBA" id="ARBA00022692"/>
    </source>
</evidence>
<evidence type="ECO:0000256" key="9">
    <source>
        <dbReference type="HAMAP-Rule" id="MF_00237"/>
    </source>
</evidence>
<sequence length="176" mass="18874">MFDIGFTELLVCLVVALVVIGPEQLPGAVRSAGLWIGRLKRSLRDTRNEIERQIGADDIRRQLHNEEVMQNIEEARIKFEQTLLDVKQYEDANAEARRQASDYGPPDELPDHAHGDESAAERSKLVTPATAQQPTPAASTTSSTTVASTGSAAVAGTTPTTTHQAANTSAQSGTGH</sequence>
<keyword evidence="3 9" id="KW-1003">Cell membrane</keyword>